<reference evidence="2 3" key="1">
    <citation type="submission" date="2018-11" db="EMBL/GenBank/DDBJ databases">
        <authorList>
            <person name="Peiro R."/>
            <person name="Begona"/>
            <person name="Cbmso G."/>
            <person name="Lopez M."/>
            <person name="Gonzalez S."/>
            <person name="Sacristan E."/>
            <person name="Castillo E."/>
        </authorList>
    </citation>
    <scope>NUCLEOTIDE SEQUENCE [LARGE SCALE GENOMIC DNA]</scope>
    <source>
        <strain evidence="2">Brev_genome</strain>
    </source>
</reference>
<name>A0A7Z8Y5U1_9CAUL</name>
<accession>A0A7Z8Y5U1</accession>
<comment type="caution">
    <text evidence="2">The sequence shown here is derived from an EMBL/GenBank/DDBJ whole genome shotgun (WGS) entry which is preliminary data.</text>
</comment>
<protein>
    <submittedName>
        <fullName evidence="2">Uncharacterized protein</fullName>
    </submittedName>
</protein>
<gene>
    <name evidence="2" type="ORF">BREV_BREV_00483</name>
</gene>
<dbReference type="EMBL" id="UXHF01000006">
    <property type="protein sequence ID" value="VDC51414.1"/>
    <property type="molecule type" value="Genomic_DNA"/>
</dbReference>
<keyword evidence="3" id="KW-1185">Reference proteome</keyword>
<proteinExistence type="predicted"/>
<evidence type="ECO:0000313" key="3">
    <source>
        <dbReference type="Proteomes" id="UP000289220"/>
    </source>
</evidence>
<organism evidence="2 3">
    <name type="scientific">Brevundimonas mediterranea</name>
    <dbReference type="NCBI Taxonomy" id="74329"/>
    <lineage>
        <taxon>Bacteria</taxon>
        <taxon>Pseudomonadati</taxon>
        <taxon>Pseudomonadota</taxon>
        <taxon>Alphaproteobacteria</taxon>
        <taxon>Caulobacterales</taxon>
        <taxon>Caulobacteraceae</taxon>
        <taxon>Brevundimonas</taxon>
    </lineage>
</organism>
<dbReference type="RefSeq" id="WP_196066317.1">
    <property type="nucleotide sequence ID" value="NZ_UXHF01000006.1"/>
</dbReference>
<keyword evidence="1" id="KW-0175">Coiled coil</keyword>
<feature type="coiled-coil region" evidence="1">
    <location>
        <begin position="43"/>
        <end position="70"/>
    </location>
</feature>
<evidence type="ECO:0000256" key="1">
    <source>
        <dbReference type="SAM" id="Coils"/>
    </source>
</evidence>
<dbReference type="Proteomes" id="UP000289220">
    <property type="component" value="Unassembled WGS sequence"/>
</dbReference>
<evidence type="ECO:0000313" key="2">
    <source>
        <dbReference type="EMBL" id="VDC51414.1"/>
    </source>
</evidence>
<sequence>MTVYVPELDIPTRDLKVRLLRAHARVRQTWAALLRHGNLPCEGVDLEGERDIARAELEEVEAEILLAQAAALEGGVT</sequence>
<dbReference type="AlphaFoldDB" id="A0A7Z8Y5U1"/>